<protein>
    <recommendedName>
        <fullName evidence="7">N-acetyltransferase domain-containing protein</fullName>
    </recommendedName>
</protein>
<dbReference type="Gene3D" id="3.40.630.30">
    <property type="match status" value="1"/>
</dbReference>
<evidence type="ECO:0000256" key="2">
    <source>
        <dbReference type="ARBA" id="ARBA00022649"/>
    </source>
</evidence>
<keyword evidence="1" id="KW-0678">Repressor</keyword>
<dbReference type="PROSITE" id="PS51186">
    <property type="entry name" value="GNAT"/>
    <property type="match status" value="1"/>
</dbReference>
<evidence type="ECO:0000256" key="5">
    <source>
        <dbReference type="ARBA" id="ARBA00049880"/>
    </source>
</evidence>
<evidence type="ECO:0000256" key="6">
    <source>
        <dbReference type="SAM" id="MobiDB-lite"/>
    </source>
</evidence>
<keyword evidence="3" id="KW-0808">Transferase</keyword>
<dbReference type="EMBL" id="PJRS01000010">
    <property type="protein sequence ID" value="PLR28122.1"/>
    <property type="molecule type" value="Genomic_DNA"/>
</dbReference>
<accession>A0A2N5DPX9</accession>
<evidence type="ECO:0000259" key="7">
    <source>
        <dbReference type="PROSITE" id="PS51186"/>
    </source>
</evidence>
<dbReference type="RefSeq" id="WP_101716675.1">
    <property type="nucleotide sequence ID" value="NZ_PJRS01000010.1"/>
</dbReference>
<dbReference type="PANTHER" id="PTHR36449:SF1">
    <property type="entry name" value="ACETYLTRANSFERASE"/>
    <property type="match status" value="1"/>
</dbReference>
<dbReference type="SUPFAM" id="SSF55729">
    <property type="entry name" value="Acyl-CoA N-acyltransferases (Nat)"/>
    <property type="match status" value="1"/>
</dbReference>
<keyword evidence="4" id="KW-0012">Acyltransferase</keyword>
<keyword evidence="9" id="KW-1185">Reference proteome</keyword>
<evidence type="ECO:0000256" key="3">
    <source>
        <dbReference type="ARBA" id="ARBA00022679"/>
    </source>
</evidence>
<evidence type="ECO:0000313" key="9">
    <source>
        <dbReference type="Proteomes" id="UP000234479"/>
    </source>
</evidence>
<dbReference type="Pfam" id="PF00583">
    <property type="entry name" value="Acetyltransf_1"/>
    <property type="match status" value="1"/>
</dbReference>
<dbReference type="InterPro" id="IPR000182">
    <property type="entry name" value="GNAT_dom"/>
</dbReference>
<proteinExistence type="predicted"/>
<organism evidence="8 9">
    <name type="scientific">Caulobacter zeae</name>
    <dbReference type="NCBI Taxonomy" id="2055137"/>
    <lineage>
        <taxon>Bacteria</taxon>
        <taxon>Pseudomonadati</taxon>
        <taxon>Pseudomonadota</taxon>
        <taxon>Alphaproteobacteria</taxon>
        <taxon>Caulobacterales</taxon>
        <taxon>Caulobacteraceae</taxon>
        <taxon>Caulobacter</taxon>
    </lineage>
</organism>
<evidence type="ECO:0000313" key="8">
    <source>
        <dbReference type="EMBL" id="PLR28122.1"/>
    </source>
</evidence>
<sequence>MPLDLARVRIEALNDLHERSRFRCSYRRIQNFLRGNICRAQRRNALRAFVACEEGSRTVVGYYYLTATSVEHEDVGLEAAVDFNQFNKIPAVYLGMIGVHTTYCRQGLGTELMFDIFRQAEEVANRVGIWALTLDAVDEEAAAYYERFDFQRFKPGSLEMYLPIDTIRAVNETRREADEEARLEAERLLAEAANEEAVDQQAGEGAPPAERTIGA</sequence>
<evidence type="ECO:0000256" key="1">
    <source>
        <dbReference type="ARBA" id="ARBA00022491"/>
    </source>
</evidence>
<gene>
    <name evidence="8" type="ORF">SGCZBJ_03700</name>
</gene>
<evidence type="ECO:0000256" key="4">
    <source>
        <dbReference type="ARBA" id="ARBA00023315"/>
    </source>
</evidence>
<dbReference type="InterPro" id="IPR016181">
    <property type="entry name" value="Acyl_CoA_acyltransferase"/>
</dbReference>
<dbReference type="PANTHER" id="PTHR36449">
    <property type="entry name" value="ACETYLTRANSFERASE-RELATED"/>
    <property type="match status" value="1"/>
</dbReference>
<comment type="caution">
    <text evidence="8">The sequence shown here is derived from an EMBL/GenBank/DDBJ whole genome shotgun (WGS) entry which is preliminary data.</text>
</comment>
<dbReference type="GO" id="GO:0016747">
    <property type="term" value="F:acyltransferase activity, transferring groups other than amino-acyl groups"/>
    <property type="evidence" value="ECO:0007669"/>
    <property type="project" value="InterPro"/>
</dbReference>
<name>A0A2N5DPX9_9CAUL</name>
<keyword evidence="2" id="KW-1277">Toxin-antitoxin system</keyword>
<feature type="domain" description="N-acetyltransferase" evidence="7">
    <location>
        <begin position="6"/>
        <end position="165"/>
    </location>
</feature>
<comment type="catalytic activity">
    <reaction evidence="5">
        <text>glycyl-tRNA(Gly) + acetyl-CoA = N-acetylglycyl-tRNA(Gly) + CoA + H(+)</text>
        <dbReference type="Rhea" id="RHEA:81867"/>
        <dbReference type="Rhea" id="RHEA-COMP:9683"/>
        <dbReference type="Rhea" id="RHEA-COMP:19766"/>
        <dbReference type="ChEBI" id="CHEBI:15378"/>
        <dbReference type="ChEBI" id="CHEBI:57287"/>
        <dbReference type="ChEBI" id="CHEBI:57288"/>
        <dbReference type="ChEBI" id="CHEBI:78522"/>
        <dbReference type="ChEBI" id="CHEBI:232036"/>
    </reaction>
</comment>
<dbReference type="OrthoDB" id="9799147at2"/>
<dbReference type="AlphaFoldDB" id="A0A2N5DPX9"/>
<feature type="region of interest" description="Disordered" evidence="6">
    <location>
        <begin position="192"/>
        <end position="215"/>
    </location>
</feature>
<reference evidence="8 9" key="1">
    <citation type="submission" date="2017-12" db="EMBL/GenBank/DDBJ databases">
        <title>The genome sequence of Caulobacter sp. 410.</title>
        <authorList>
            <person name="Gao J."/>
            <person name="Mao X."/>
            <person name="Sun J."/>
        </authorList>
    </citation>
    <scope>NUCLEOTIDE SEQUENCE [LARGE SCALE GENOMIC DNA]</scope>
    <source>
        <strain evidence="8 9">410</strain>
    </source>
</reference>
<dbReference type="Proteomes" id="UP000234479">
    <property type="component" value="Unassembled WGS sequence"/>
</dbReference>